<evidence type="ECO:0000313" key="4">
    <source>
        <dbReference type="EMBL" id="MBP1931029.1"/>
    </source>
</evidence>
<dbReference type="RefSeq" id="WP_209809129.1">
    <property type="nucleotide sequence ID" value="NZ_JAGGKT010000002.1"/>
</dbReference>
<name>A0ABS4GLA4_9BACL</name>
<evidence type="ECO:0000256" key="1">
    <source>
        <dbReference type="ARBA" id="ARBA00009023"/>
    </source>
</evidence>
<accession>A0ABS4GLA4</accession>
<evidence type="ECO:0000256" key="3">
    <source>
        <dbReference type="ARBA" id="ARBA00022729"/>
    </source>
</evidence>
<dbReference type="InterPro" id="IPR018389">
    <property type="entry name" value="DctP_fam"/>
</dbReference>
<sequence length="344" mass="38001">MKKFLLGSVAISLLGTVLGCSSDTKLAAQQQPAQAGSAATPSAPDKTYTIKLGHVLAETHPYQIGAEKWKELIEEKSNGKIKVELYHSSQLGGERQLQEGVQANTVQAALIGSTLGMLEPAFLINDLPFVYENAEVARKNLDGELGTKLFSLLDDKGIKGLAWWEQGYRNVTTTDKPVRKPEDLQGLKIRVPEIETYIDTFNTLGANAVTIPFAELFSAMEQGIVDGQENPVAQIFTSAFYEVQKYVSLTEHFYGPAALIISQKFYNNLPEDLQKIIDEASIEARDYQRQVVTDQSDQYVADLKAKGMTVIDDVDKVAFREATKSVHEKYASKIGQDILDLVKH</sequence>
<organism evidence="4 5">
    <name type="scientific">Ammoniphilus resinae</name>
    <dbReference type="NCBI Taxonomy" id="861532"/>
    <lineage>
        <taxon>Bacteria</taxon>
        <taxon>Bacillati</taxon>
        <taxon>Bacillota</taxon>
        <taxon>Bacilli</taxon>
        <taxon>Bacillales</taxon>
        <taxon>Paenibacillaceae</taxon>
        <taxon>Aneurinibacillus group</taxon>
        <taxon>Ammoniphilus</taxon>
    </lineage>
</organism>
<dbReference type="InterPro" id="IPR004682">
    <property type="entry name" value="TRAP_DctP"/>
</dbReference>
<dbReference type="PANTHER" id="PTHR33376">
    <property type="match status" value="1"/>
</dbReference>
<comment type="caution">
    <text evidence="4">The sequence shown here is derived from an EMBL/GenBank/DDBJ whole genome shotgun (WGS) entry which is preliminary data.</text>
</comment>
<comment type="similarity">
    <text evidence="1">Belongs to the bacterial solute-binding protein 7 family.</text>
</comment>
<gene>
    <name evidence="4" type="ORF">J2Z37_001026</name>
</gene>
<protein>
    <submittedName>
        <fullName evidence="4">Tripartite ATP-independent transporter DctP family solute receptor</fullName>
    </submittedName>
</protein>
<dbReference type="PANTHER" id="PTHR33376:SF7">
    <property type="entry name" value="C4-DICARBOXYLATE-BINDING PROTEIN DCTB"/>
    <property type="match status" value="1"/>
</dbReference>
<dbReference type="NCBIfam" id="NF037995">
    <property type="entry name" value="TRAP_S1"/>
    <property type="match status" value="1"/>
</dbReference>
<dbReference type="Proteomes" id="UP001519343">
    <property type="component" value="Unassembled WGS sequence"/>
</dbReference>
<dbReference type="Gene3D" id="3.40.190.170">
    <property type="entry name" value="Bacterial extracellular solute-binding protein, family 7"/>
    <property type="match status" value="1"/>
</dbReference>
<dbReference type="Pfam" id="PF03480">
    <property type="entry name" value="DctP"/>
    <property type="match status" value="1"/>
</dbReference>
<keyword evidence="4" id="KW-0675">Receptor</keyword>
<dbReference type="PROSITE" id="PS51257">
    <property type="entry name" value="PROKAR_LIPOPROTEIN"/>
    <property type="match status" value="1"/>
</dbReference>
<keyword evidence="5" id="KW-1185">Reference proteome</keyword>
<reference evidence="4 5" key="1">
    <citation type="submission" date="2021-03" db="EMBL/GenBank/DDBJ databases">
        <title>Genomic Encyclopedia of Type Strains, Phase IV (KMG-IV): sequencing the most valuable type-strain genomes for metagenomic binning, comparative biology and taxonomic classification.</title>
        <authorList>
            <person name="Goeker M."/>
        </authorList>
    </citation>
    <scope>NUCLEOTIDE SEQUENCE [LARGE SCALE GENOMIC DNA]</scope>
    <source>
        <strain evidence="4 5">DSM 24738</strain>
    </source>
</reference>
<keyword evidence="3" id="KW-0732">Signal</keyword>
<dbReference type="NCBIfam" id="TIGR00787">
    <property type="entry name" value="dctP"/>
    <property type="match status" value="1"/>
</dbReference>
<keyword evidence="2" id="KW-0813">Transport</keyword>
<dbReference type="InterPro" id="IPR038404">
    <property type="entry name" value="TRAP_DctP_sf"/>
</dbReference>
<dbReference type="PIRSF" id="PIRSF006470">
    <property type="entry name" value="DctB"/>
    <property type="match status" value="1"/>
</dbReference>
<evidence type="ECO:0000256" key="2">
    <source>
        <dbReference type="ARBA" id="ARBA00022448"/>
    </source>
</evidence>
<proteinExistence type="inferred from homology"/>
<dbReference type="EMBL" id="JAGGKT010000002">
    <property type="protein sequence ID" value="MBP1931029.1"/>
    <property type="molecule type" value="Genomic_DNA"/>
</dbReference>
<dbReference type="CDD" id="cd13676">
    <property type="entry name" value="PBP2_TRAP_DctP2_like"/>
    <property type="match status" value="1"/>
</dbReference>
<evidence type="ECO:0000313" key="5">
    <source>
        <dbReference type="Proteomes" id="UP001519343"/>
    </source>
</evidence>